<sequence>MVEWNILSGFPGETDADYHEQAALVPLLHHLEPPAGGERFWLERFSPYFTDNTFPIHGVRPQSSYRHIYPHSLQHDKIAYSFEYEADHIATAGARMALDVAIEQWRRCWAGERRPSLTYQRLPETLRIIDRRSELPQQTMLTGWRAEAYQACDYTSRSPERIREELASLGYQVTAKQVRGLLEACCRAGVMASEDEQYLGLALPENPGW</sequence>
<organism evidence="1 2">
    <name type="scientific">Natronosporangium hydrolyticum</name>
    <dbReference type="NCBI Taxonomy" id="2811111"/>
    <lineage>
        <taxon>Bacteria</taxon>
        <taxon>Bacillati</taxon>
        <taxon>Actinomycetota</taxon>
        <taxon>Actinomycetes</taxon>
        <taxon>Micromonosporales</taxon>
        <taxon>Micromonosporaceae</taxon>
        <taxon>Natronosporangium</taxon>
    </lineage>
</organism>
<accession>A0A895YL61</accession>
<dbReference type="Proteomes" id="UP000662857">
    <property type="component" value="Chromosome"/>
</dbReference>
<dbReference type="EMBL" id="CP070499">
    <property type="protein sequence ID" value="QSB16732.1"/>
    <property type="molecule type" value="Genomic_DNA"/>
</dbReference>
<dbReference type="AlphaFoldDB" id="A0A895YL61"/>
<keyword evidence="2" id="KW-1185">Reference proteome</keyword>
<dbReference type="KEGG" id="nhy:JQS43_10885"/>
<reference evidence="1" key="1">
    <citation type="submission" date="2021-02" db="EMBL/GenBank/DDBJ databases">
        <title>Natrosporangium hydrolyticum gen. nov., sp. nov, a haloalkaliphilic actinobacterium from a soda solonchak soil.</title>
        <authorList>
            <person name="Sorokin D.Y."/>
            <person name="Khijniak T.V."/>
            <person name="Zakharycheva A.P."/>
            <person name="Boueva O.V."/>
            <person name="Ariskina E.V."/>
            <person name="Hahnke R.L."/>
            <person name="Bunk B."/>
            <person name="Sproer C."/>
            <person name="Schumann P."/>
            <person name="Evtushenko L.I."/>
            <person name="Kublanov I.V."/>
        </authorList>
    </citation>
    <scope>NUCLEOTIDE SEQUENCE</scope>
    <source>
        <strain evidence="1">DSM 106523</strain>
    </source>
</reference>
<name>A0A895YL61_9ACTN</name>
<proteinExistence type="predicted"/>
<dbReference type="RefSeq" id="WP_239678967.1">
    <property type="nucleotide sequence ID" value="NZ_CP070499.1"/>
</dbReference>
<protein>
    <submittedName>
        <fullName evidence="1">Uncharacterized protein</fullName>
    </submittedName>
</protein>
<gene>
    <name evidence="1" type="ORF">JQS43_10885</name>
</gene>
<evidence type="ECO:0000313" key="2">
    <source>
        <dbReference type="Proteomes" id="UP000662857"/>
    </source>
</evidence>
<evidence type="ECO:0000313" key="1">
    <source>
        <dbReference type="EMBL" id="QSB16732.1"/>
    </source>
</evidence>